<proteinExistence type="predicted"/>
<comment type="caution">
    <text evidence="3">The sequence shown here is derived from an EMBL/GenBank/DDBJ whole genome shotgun (WGS) entry which is preliminary data.</text>
</comment>
<feature type="region of interest" description="Disordered" evidence="2">
    <location>
        <begin position="1"/>
        <end position="24"/>
    </location>
</feature>
<dbReference type="Proteomes" id="UP001172159">
    <property type="component" value="Unassembled WGS sequence"/>
</dbReference>
<gene>
    <name evidence="3" type="ORF">B0T21DRAFT_280878</name>
</gene>
<organism evidence="3 4">
    <name type="scientific">Apiosordaria backusii</name>
    <dbReference type="NCBI Taxonomy" id="314023"/>
    <lineage>
        <taxon>Eukaryota</taxon>
        <taxon>Fungi</taxon>
        <taxon>Dikarya</taxon>
        <taxon>Ascomycota</taxon>
        <taxon>Pezizomycotina</taxon>
        <taxon>Sordariomycetes</taxon>
        <taxon>Sordariomycetidae</taxon>
        <taxon>Sordariales</taxon>
        <taxon>Lasiosphaeriaceae</taxon>
        <taxon>Apiosordaria</taxon>
    </lineage>
</organism>
<evidence type="ECO:0000256" key="2">
    <source>
        <dbReference type="SAM" id="MobiDB-lite"/>
    </source>
</evidence>
<dbReference type="AlphaFoldDB" id="A0AA40K381"/>
<dbReference type="EMBL" id="JAUKTV010000002">
    <property type="protein sequence ID" value="KAK0744284.1"/>
    <property type="molecule type" value="Genomic_DNA"/>
</dbReference>
<accession>A0AA40K381</accession>
<dbReference type="Gene3D" id="1.20.5.170">
    <property type="match status" value="1"/>
</dbReference>
<keyword evidence="4" id="KW-1185">Reference proteome</keyword>
<evidence type="ECO:0000313" key="3">
    <source>
        <dbReference type="EMBL" id="KAK0744284.1"/>
    </source>
</evidence>
<protein>
    <submittedName>
        <fullName evidence="3">Uncharacterized protein</fullName>
    </submittedName>
</protein>
<reference evidence="3" key="1">
    <citation type="submission" date="2023-06" db="EMBL/GenBank/DDBJ databases">
        <title>Genome-scale phylogeny and comparative genomics of the fungal order Sordariales.</title>
        <authorList>
            <consortium name="Lawrence Berkeley National Laboratory"/>
            <person name="Hensen N."/>
            <person name="Bonometti L."/>
            <person name="Westerberg I."/>
            <person name="Brannstrom I.O."/>
            <person name="Guillou S."/>
            <person name="Cros-Aarteil S."/>
            <person name="Calhoun S."/>
            <person name="Haridas S."/>
            <person name="Kuo A."/>
            <person name="Mondo S."/>
            <person name="Pangilinan J."/>
            <person name="Riley R."/>
            <person name="Labutti K."/>
            <person name="Andreopoulos B."/>
            <person name="Lipzen A."/>
            <person name="Chen C."/>
            <person name="Yanf M."/>
            <person name="Daum C."/>
            <person name="Ng V."/>
            <person name="Clum A."/>
            <person name="Steindorff A."/>
            <person name="Ohm R."/>
            <person name="Martin F."/>
            <person name="Silar P."/>
            <person name="Natvig D."/>
            <person name="Lalanne C."/>
            <person name="Gautier V."/>
            <person name="Ament-Velasquez S.L."/>
            <person name="Kruys A."/>
            <person name="Hutchinson M.I."/>
            <person name="Powell A.J."/>
            <person name="Barry K."/>
            <person name="Miller A.N."/>
            <person name="Grigoriev I.V."/>
            <person name="Debuchy R."/>
            <person name="Gladieux P."/>
            <person name="Thoren M.H."/>
            <person name="Johannesson H."/>
        </authorList>
    </citation>
    <scope>NUCLEOTIDE SEQUENCE</scope>
    <source>
        <strain evidence="3">CBS 540.89</strain>
    </source>
</reference>
<sequence length="321" mass="36017">MSHLKYRASPSWAHASDERPDNGYQTLVGSPVVTKPDDYLTLVDSPAATPTTSIAETPHPHALAPYAKAVFGTPSAISTPFNRAVSVPGSGSPSLFCSPSNQAPWPTQDVINVRSELLKALPFYRDIHSAIESQPEILSRLDVLHYLGVNIHHPHIARPGGLGSMLAIWNQLAGHANKQIRELKNENTNLKIEVNNLKKQVAELEVSVGKHQQQVMATQNKEGIKEPTRFDGSEPNKYIRYFNFMLWKRAITRAWADQPDAFKTEKEKIYYILFFLDGDAFWDIADGVEMIVNNTQGIDAWEFKTGEQLLDHLTEKYGKRE</sequence>
<keyword evidence="1" id="KW-0175">Coiled coil</keyword>
<feature type="coiled-coil region" evidence="1">
    <location>
        <begin position="166"/>
        <end position="214"/>
    </location>
</feature>
<name>A0AA40K381_9PEZI</name>
<evidence type="ECO:0000256" key="1">
    <source>
        <dbReference type="SAM" id="Coils"/>
    </source>
</evidence>
<evidence type="ECO:0000313" key="4">
    <source>
        <dbReference type="Proteomes" id="UP001172159"/>
    </source>
</evidence>